<name>A0AAE1S4G2_9SOLA</name>
<accession>A0AAE1S4G2</accession>
<evidence type="ECO:0000313" key="1">
    <source>
        <dbReference type="EMBL" id="KAK4362567.1"/>
    </source>
</evidence>
<protein>
    <submittedName>
        <fullName evidence="1">Uncharacterized protein</fullName>
    </submittedName>
</protein>
<evidence type="ECO:0000313" key="2">
    <source>
        <dbReference type="Proteomes" id="UP001291623"/>
    </source>
</evidence>
<organism evidence="1 2">
    <name type="scientific">Anisodus tanguticus</name>
    <dbReference type="NCBI Taxonomy" id="243964"/>
    <lineage>
        <taxon>Eukaryota</taxon>
        <taxon>Viridiplantae</taxon>
        <taxon>Streptophyta</taxon>
        <taxon>Embryophyta</taxon>
        <taxon>Tracheophyta</taxon>
        <taxon>Spermatophyta</taxon>
        <taxon>Magnoliopsida</taxon>
        <taxon>eudicotyledons</taxon>
        <taxon>Gunneridae</taxon>
        <taxon>Pentapetalae</taxon>
        <taxon>asterids</taxon>
        <taxon>lamiids</taxon>
        <taxon>Solanales</taxon>
        <taxon>Solanaceae</taxon>
        <taxon>Solanoideae</taxon>
        <taxon>Hyoscyameae</taxon>
        <taxon>Anisodus</taxon>
    </lineage>
</organism>
<proteinExistence type="predicted"/>
<sequence>MNLGSNSTPKANLEVDDCSSPYKESMFPFYFRCETLNRKCFLALFAKRCEDQYV</sequence>
<gene>
    <name evidence="1" type="ORF">RND71_017808</name>
</gene>
<comment type="caution">
    <text evidence="1">The sequence shown here is derived from an EMBL/GenBank/DDBJ whole genome shotgun (WGS) entry which is preliminary data.</text>
</comment>
<dbReference type="Proteomes" id="UP001291623">
    <property type="component" value="Unassembled WGS sequence"/>
</dbReference>
<reference evidence="1" key="1">
    <citation type="submission" date="2023-12" db="EMBL/GenBank/DDBJ databases">
        <title>Genome assembly of Anisodus tanguticus.</title>
        <authorList>
            <person name="Wang Y.-J."/>
        </authorList>
    </citation>
    <scope>NUCLEOTIDE SEQUENCE</scope>
    <source>
        <strain evidence="1">KB-2021</strain>
        <tissue evidence="1">Leaf</tissue>
    </source>
</reference>
<keyword evidence="2" id="KW-1185">Reference proteome</keyword>
<dbReference type="EMBL" id="JAVYJV010000009">
    <property type="protein sequence ID" value="KAK4362567.1"/>
    <property type="molecule type" value="Genomic_DNA"/>
</dbReference>
<dbReference type="AlphaFoldDB" id="A0AAE1S4G2"/>